<keyword evidence="2" id="KW-1185">Reference proteome</keyword>
<organism evidence="1 2">
    <name type="scientific">Pistacia integerrima</name>
    <dbReference type="NCBI Taxonomy" id="434235"/>
    <lineage>
        <taxon>Eukaryota</taxon>
        <taxon>Viridiplantae</taxon>
        <taxon>Streptophyta</taxon>
        <taxon>Embryophyta</taxon>
        <taxon>Tracheophyta</taxon>
        <taxon>Spermatophyta</taxon>
        <taxon>Magnoliopsida</taxon>
        <taxon>eudicotyledons</taxon>
        <taxon>Gunneridae</taxon>
        <taxon>Pentapetalae</taxon>
        <taxon>rosids</taxon>
        <taxon>malvids</taxon>
        <taxon>Sapindales</taxon>
        <taxon>Anacardiaceae</taxon>
        <taxon>Pistacia</taxon>
    </lineage>
</organism>
<comment type="caution">
    <text evidence="1">The sequence shown here is derived from an EMBL/GenBank/DDBJ whole genome shotgun (WGS) entry which is preliminary data.</text>
</comment>
<dbReference type="EMBL" id="CM047750">
    <property type="protein sequence ID" value="KAJ0007426.1"/>
    <property type="molecule type" value="Genomic_DNA"/>
</dbReference>
<accession>A0ACC0WYV1</accession>
<gene>
    <name evidence="1" type="ORF">Pint_29565</name>
</gene>
<sequence>MKWFEQGLLGNVQAMRYATSSAAAVRPSSAGLFSWLTGERTSSLPPLAQYLKVFPFHLYCLIMLEPGKVKVTTLDNGIRIASATSATPMSCGASHLLEKMAFKSTKNLSHLRILREVEATWRPYVPEMVELFVDCVRNPVFLDWEVTEVLFKLKLELGEFRNNPQGLLLEAIHSAGYAGAISKSSFGSRINAEQIGRHSFGGIYCFLAASGVDLDELLPIAEPLLSDLPKSTHVALAFGLPGGWLKEKEAVILTVLQMLMGGGGSFSAGGPRKGMHSRLYLRFLNEYQQIHSFSAFNSIFNNTGLFGIYASTDSDFVSKAVDLSVRELIAIATPAKVLTKAQLNRAKEATKFAVLMNLESIMIVSEDIGRQILTYGERYSWKAQDEIDNHIGHDRLIAESDLSQLPYLHCIINETLRMYPAGPLLVPHEMFAGVHSRRLPFTTSNGVFQL</sequence>
<evidence type="ECO:0000313" key="2">
    <source>
        <dbReference type="Proteomes" id="UP001163603"/>
    </source>
</evidence>
<reference evidence="2" key="1">
    <citation type="journal article" date="2023" name="G3 (Bethesda)">
        <title>Genome assembly and association tests identify interacting loci associated with vigor, precocity, and sex in interspecific pistachio rootstocks.</title>
        <authorList>
            <person name="Palmer W."/>
            <person name="Jacygrad E."/>
            <person name="Sagayaradj S."/>
            <person name="Cavanaugh K."/>
            <person name="Han R."/>
            <person name="Bertier L."/>
            <person name="Beede B."/>
            <person name="Kafkas S."/>
            <person name="Golino D."/>
            <person name="Preece J."/>
            <person name="Michelmore R."/>
        </authorList>
    </citation>
    <scope>NUCLEOTIDE SEQUENCE [LARGE SCALE GENOMIC DNA]</scope>
</reference>
<name>A0ACC0WYV1_9ROSI</name>
<dbReference type="Proteomes" id="UP001163603">
    <property type="component" value="Chromosome 15"/>
</dbReference>
<protein>
    <submittedName>
        <fullName evidence="1">Uncharacterized protein</fullName>
    </submittedName>
</protein>
<evidence type="ECO:0000313" key="1">
    <source>
        <dbReference type="EMBL" id="KAJ0007426.1"/>
    </source>
</evidence>
<proteinExistence type="predicted"/>